<keyword evidence="6 9" id="KW-0539">Nucleus</keyword>
<dbReference type="SUPFAM" id="SSF52540">
    <property type="entry name" value="P-loop containing nucleoside triphosphate hydrolases"/>
    <property type="match status" value="1"/>
</dbReference>
<comment type="subcellular location">
    <subcellularLocation>
        <location evidence="1 9">Nucleus</location>
    </subcellularLocation>
</comment>
<organism evidence="12 13">
    <name type="scientific">Zostera marina</name>
    <name type="common">Eelgrass</name>
    <dbReference type="NCBI Taxonomy" id="29655"/>
    <lineage>
        <taxon>Eukaryota</taxon>
        <taxon>Viridiplantae</taxon>
        <taxon>Streptophyta</taxon>
        <taxon>Embryophyta</taxon>
        <taxon>Tracheophyta</taxon>
        <taxon>Spermatophyta</taxon>
        <taxon>Magnoliopsida</taxon>
        <taxon>Liliopsida</taxon>
        <taxon>Zosteraceae</taxon>
        <taxon>Zostera</taxon>
    </lineage>
</organism>
<gene>
    <name evidence="12" type="ORF">ZOSMA_70G00200</name>
</gene>
<name>A0A0K9NQG4_ZOSMR</name>
<keyword evidence="5 10" id="KW-0175">Coiled coil</keyword>
<evidence type="ECO:0000259" key="11">
    <source>
        <dbReference type="SMART" id="SM00968"/>
    </source>
</evidence>
<dbReference type="SUPFAM" id="SSF75553">
    <property type="entry name" value="Smc hinge domain"/>
    <property type="match status" value="1"/>
</dbReference>
<dbReference type="EMBL" id="LFYR01001823">
    <property type="protein sequence ID" value="KMZ59006.1"/>
    <property type="molecule type" value="Genomic_DNA"/>
</dbReference>
<keyword evidence="3" id="KW-0132">Cell division</keyword>
<accession>A0A0K9NQG4</accession>
<dbReference type="Proteomes" id="UP000036987">
    <property type="component" value="Unassembled WGS sequence"/>
</dbReference>
<dbReference type="InterPro" id="IPR036277">
    <property type="entry name" value="SMC_hinge_sf"/>
</dbReference>
<comment type="caution">
    <text evidence="12">The sequence shown here is derived from an EMBL/GenBank/DDBJ whole genome shotgun (WGS) entry which is preliminary data.</text>
</comment>
<dbReference type="AlphaFoldDB" id="A0A0K9NQG4"/>
<dbReference type="GO" id="GO:0051321">
    <property type="term" value="P:meiotic cell cycle"/>
    <property type="evidence" value="ECO:0007669"/>
    <property type="project" value="UniProtKB-KW"/>
</dbReference>
<dbReference type="CDD" id="cd03272">
    <property type="entry name" value="ABC_SMC3_euk"/>
    <property type="match status" value="1"/>
</dbReference>
<keyword evidence="13" id="KW-1185">Reference proteome</keyword>
<evidence type="ECO:0000256" key="2">
    <source>
        <dbReference type="ARBA" id="ARBA00005917"/>
    </source>
</evidence>
<evidence type="ECO:0000256" key="8">
    <source>
        <dbReference type="ARBA" id="ARBA00023306"/>
    </source>
</evidence>
<keyword evidence="8" id="KW-0131">Cell cycle</keyword>
<reference evidence="13" key="1">
    <citation type="journal article" date="2016" name="Nature">
        <title>The genome of the seagrass Zostera marina reveals angiosperm adaptation to the sea.</title>
        <authorList>
            <person name="Olsen J.L."/>
            <person name="Rouze P."/>
            <person name="Verhelst B."/>
            <person name="Lin Y.-C."/>
            <person name="Bayer T."/>
            <person name="Collen J."/>
            <person name="Dattolo E."/>
            <person name="De Paoli E."/>
            <person name="Dittami S."/>
            <person name="Maumus F."/>
            <person name="Michel G."/>
            <person name="Kersting A."/>
            <person name="Lauritano C."/>
            <person name="Lohaus R."/>
            <person name="Toepel M."/>
            <person name="Tonon T."/>
            <person name="Vanneste K."/>
            <person name="Amirebrahimi M."/>
            <person name="Brakel J."/>
            <person name="Bostroem C."/>
            <person name="Chovatia M."/>
            <person name="Grimwood J."/>
            <person name="Jenkins J.W."/>
            <person name="Jueterbock A."/>
            <person name="Mraz A."/>
            <person name="Stam W.T."/>
            <person name="Tice H."/>
            <person name="Bornberg-Bauer E."/>
            <person name="Green P.J."/>
            <person name="Pearson G.A."/>
            <person name="Procaccini G."/>
            <person name="Duarte C.M."/>
            <person name="Schmutz J."/>
            <person name="Reusch T.B.H."/>
            <person name="Van de Peer Y."/>
        </authorList>
    </citation>
    <scope>NUCLEOTIDE SEQUENCE [LARGE SCALE GENOMIC DNA]</scope>
    <source>
        <strain evidence="13">cv. Finnish</strain>
    </source>
</reference>
<dbReference type="InterPro" id="IPR027417">
    <property type="entry name" value="P-loop_NTPase"/>
</dbReference>
<dbReference type="STRING" id="29655.A0A0K9NQG4"/>
<dbReference type="PANTHER" id="PTHR43977">
    <property type="entry name" value="STRUCTURAL MAINTENANCE OF CHROMOSOMES PROTEIN 3"/>
    <property type="match status" value="1"/>
</dbReference>
<keyword evidence="7" id="KW-0469">Meiosis</keyword>
<dbReference type="GO" id="GO:0051301">
    <property type="term" value="P:cell division"/>
    <property type="evidence" value="ECO:0007669"/>
    <property type="project" value="UniProtKB-KW"/>
</dbReference>
<evidence type="ECO:0000256" key="7">
    <source>
        <dbReference type="ARBA" id="ARBA00023254"/>
    </source>
</evidence>
<dbReference type="OMA" id="GQKTVCA"/>
<feature type="coiled-coil region" evidence="10">
    <location>
        <begin position="877"/>
        <end position="925"/>
    </location>
</feature>
<sequence length="1200" mass="138873">MYIKQVIIEGFRSYKEQIATEPFSPRVNCVVGANGSGKTNFFHAIRFVLSDLFQNLRSEDRQALLHEGAGHQVLSAFVEIVFDNSDNRIPVDKELVRLRRTIGAKKDEYFLDGKHITKTEVMNLLESAGFSRSNPYYVVQQGKIASLTTMKDSERLDLLKEIGGTRVYEERRQESLKIMQDTGNKRKQIIQVVQYLEERLRDLDEEKEDLKKYQQLDKQRRSLEYTIYDKELNDAKQKLLEVDEDRSKVSEESTKIYNQVLKAQEESKSLEKDLKVFSKEHHVLNKEREALEKQRTEALKMHAQIELDVRDLEEKKHTNLRSKEDAEKQLMSLRKEIRESREELGRIRPKHNDKVIEEEDFTKGIMEREKQLSILYQKQGRATQFASKAARDKWLQKENDDLQRVLSSTMQQEKKLNVEIQNLRHDLKKLDAYIEERKTDLQGKTSLVTKSQEDFGNLKRERDELQDKRKFLWKKESELSTEIDTLNAKLVNAQKSLDRATPGDIRRGLASVNRICKDHNLQGVHGPILELIDCEEKFFTAVEVTAANSLFHVVVENDDISTKIIRFLTQEKGGRVTFMPLNRVRAPHVTYPQTSDVVSLLKKLDYSQHYASAFGQVFGRTVICRDLNVASRVARIDGLDCITLEGDQVNKKGGMTGGFYDSHRSKLKFMNIIKQNKISIYNKTTELEQNGQSLKELDQKITILVSEQQKLDAQRGHTKSELEQIKLDITNAYKQHKSLSTAFDKKEKLLSSAHNQADQLRAGIAMKKAEMGTDLIDQLTTEERDLLSLLNPEITELKRKLINCKTDRMEIETRKEELETNLTANLVRREQELEVAISSVDSDQLYHDIEKRKMELKESNYSINELTLQVERIIGNINSHTEKMRDIKNKKENLKNLEEEHECKVQDEEKILEQLRNRRNMLLSRQEDSIQKIRDLGSLPSDAFETYKKKGIKELQKQLHKCKEDLQQFSHVNKQALDQYINFTEQREELHKRQAELDAGDEKIKELISVLDQRKDESIERTFKGVAKNFQTAFSDLVQGGHGYLIMMRKTDADRDEDNPSSQNPGGRVEKYGGVKVKVSFTDQGETQSMKQLSGGQKTVVALTLIFAIQRCDPAPFYLFDEIDAALDPQYRTAVGNMIRRLADDKDTQFITTTFRPELVKVADKIYSVTHKNKVSRVNVVSKDIALDFIDQDQTRNAAE</sequence>
<dbReference type="GO" id="GO:0005634">
    <property type="term" value="C:nucleus"/>
    <property type="evidence" value="ECO:0007669"/>
    <property type="project" value="UniProtKB-SubCell"/>
</dbReference>
<proteinExistence type="inferred from homology"/>
<evidence type="ECO:0000256" key="5">
    <source>
        <dbReference type="ARBA" id="ARBA00023054"/>
    </source>
</evidence>
<dbReference type="SMART" id="SM00968">
    <property type="entry name" value="SMC_hinge"/>
    <property type="match status" value="1"/>
</dbReference>
<dbReference type="InterPro" id="IPR024704">
    <property type="entry name" value="SMC"/>
</dbReference>
<dbReference type="FunFam" id="3.40.50.300:FF:000370">
    <property type="entry name" value="Structural maintenance of chromosomes 3"/>
    <property type="match status" value="1"/>
</dbReference>
<evidence type="ECO:0000256" key="1">
    <source>
        <dbReference type="ARBA" id="ARBA00004123"/>
    </source>
</evidence>
<dbReference type="InterPro" id="IPR010935">
    <property type="entry name" value="SMC_hinge"/>
</dbReference>
<dbReference type="Gene3D" id="3.40.50.300">
    <property type="entry name" value="P-loop containing nucleotide triphosphate hydrolases"/>
    <property type="match status" value="2"/>
</dbReference>
<dbReference type="GO" id="GO:0005524">
    <property type="term" value="F:ATP binding"/>
    <property type="evidence" value="ECO:0007669"/>
    <property type="project" value="InterPro"/>
</dbReference>
<dbReference type="Gene3D" id="3.30.70.1620">
    <property type="match status" value="1"/>
</dbReference>
<evidence type="ECO:0000256" key="6">
    <source>
        <dbReference type="ARBA" id="ARBA00023242"/>
    </source>
</evidence>
<evidence type="ECO:0000256" key="4">
    <source>
        <dbReference type="ARBA" id="ARBA00022776"/>
    </source>
</evidence>
<evidence type="ECO:0000256" key="9">
    <source>
        <dbReference type="PIRNR" id="PIRNR005719"/>
    </source>
</evidence>
<feature type="coiled-coil region" evidence="10">
    <location>
        <begin position="952"/>
        <end position="993"/>
    </location>
</feature>
<evidence type="ECO:0000256" key="3">
    <source>
        <dbReference type="ARBA" id="ARBA00022618"/>
    </source>
</evidence>
<dbReference type="InterPro" id="IPR041741">
    <property type="entry name" value="SMC3_ABC_euk"/>
</dbReference>
<evidence type="ECO:0000256" key="10">
    <source>
        <dbReference type="SAM" id="Coils"/>
    </source>
</evidence>
<dbReference type="OrthoDB" id="431497at2759"/>
<dbReference type="PIRSF" id="PIRSF005719">
    <property type="entry name" value="SMC"/>
    <property type="match status" value="1"/>
</dbReference>
<protein>
    <recommendedName>
        <fullName evidence="9">Structural maintenance of chromosomes protein</fullName>
    </recommendedName>
</protein>
<evidence type="ECO:0000313" key="12">
    <source>
        <dbReference type="EMBL" id="KMZ59006.1"/>
    </source>
</evidence>
<feature type="coiled-coil region" evidence="10">
    <location>
        <begin position="406"/>
        <end position="496"/>
    </location>
</feature>
<dbReference type="Gene3D" id="1.20.1060.20">
    <property type="match status" value="1"/>
</dbReference>
<keyword evidence="4" id="KW-0498">Mitosis</keyword>
<dbReference type="GO" id="GO:0030892">
    <property type="term" value="C:mitotic cohesin complex"/>
    <property type="evidence" value="ECO:0000318"/>
    <property type="project" value="GO_Central"/>
</dbReference>
<dbReference type="GO" id="GO:0016887">
    <property type="term" value="F:ATP hydrolysis activity"/>
    <property type="evidence" value="ECO:0007669"/>
    <property type="project" value="InterPro"/>
</dbReference>
<dbReference type="Pfam" id="PF02463">
    <property type="entry name" value="SMC_N"/>
    <property type="match status" value="1"/>
</dbReference>
<dbReference type="Pfam" id="PF06470">
    <property type="entry name" value="SMC_hinge"/>
    <property type="match status" value="1"/>
</dbReference>
<comment type="similarity">
    <text evidence="2">Belongs to the SMC family. SMC3 subfamily.</text>
</comment>
<dbReference type="InterPro" id="IPR003395">
    <property type="entry name" value="RecF/RecN/SMC_N"/>
</dbReference>
<dbReference type="FunFam" id="3.40.50.300:FF:000424">
    <property type="entry name" value="Structural maintenance of chromosomes 3"/>
    <property type="match status" value="1"/>
</dbReference>
<feature type="coiled-coil region" evidence="10">
    <location>
        <begin position="186"/>
        <end position="343"/>
    </location>
</feature>
<dbReference type="GO" id="GO:0007064">
    <property type="term" value="P:mitotic sister chromatid cohesion"/>
    <property type="evidence" value="ECO:0000318"/>
    <property type="project" value="GO_Central"/>
</dbReference>
<evidence type="ECO:0000313" key="13">
    <source>
        <dbReference type="Proteomes" id="UP000036987"/>
    </source>
</evidence>
<feature type="domain" description="SMC hinge" evidence="11">
    <location>
        <begin position="522"/>
        <end position="634"/>
    </location>
</feature>
<dbReference type="GO" id="GO:0003690">
    <property type="term" value="F:double-stranded DNA binding"/>
    <property type="evidence" value="ECO:0000318"/>
    <property type="project" value="GO_Central"/>
</dbReference>